<sequence length="411" mass="45942">MARKAKDLSALEVGRLTAPGHHAVGGVVGLYLYVTETGARSWVLRLMVGDKRRHMGLGSFPTVPLAQAREKARAARETVEAGLDPMLQRDSAKSRLRAQQATDKTFEQAALAYIDSHGDAWRNAKHRAQWTATLETYAYPFMGKLLVQDIHQEHVLQVLEPIWKTKNETAVRLRGRIESVLDWATVRKLRTGDNPARWKGHLDHLLPAPTKIKKVAHHRALPIDAMSDFMTRLRSAGGTAARALEFTILTAARSGEVRGAQWSEIDLKDKVWTVPGSRMKAGVEHRVPLCERAVALLKALPRVEKIDLLFPGVRGGPLSDMSLTAVLRRMEVDAVPHGFRSTFRDWAGERTNYPREVAEQALAHVLQNKTEAAYRRGDALEKRRAMMEDWSRFCDAAKVLRASDLIGAPRS</sequence>
<keyword evidence="3 5" id="KW-0238">DNA-binding</keyword>
<evidence type="ECO:0000256" key="4">
    <source>
        <dbReference type="ARBA" id="ARBA00023172"/>
    </source>
</evidence>
<dbReference type="PANTHER" id="PTHR30629:SF2">
    <property type="entry name" value="PROPHAGE INTEGRASE INTS-RELATED"/>
    <property type="match status" value="1"/>
</dbReference>
<dbReference type="InterPro" id="IPR013762">
    <property type="entry name" value="Integrase-like_cat_sf"/>
</dbReference>
<reference evidence="8 9" key="1">
    <citation type="submission" date="2024-09" db="EMBL/GenBank/DDBJ databases">
        <title>Novel species of the genus Pelomonas and Roseateles isolated from streams.</title>
        <authorList>
            <person name="Lu H."/>
        </authorList>
    </citation>
    <scope>NUCLEOTIDE SEQUENCE [LARGE SCALE GENOMIC DNA]</scope>
    <source>
        <strain evidence="8 9">BYS96W</strain>
    </source>
</reference>
<comment type="similarity">
    <text evidence="1">Belongs to the 'phage' integrase family.</text>
</comment>
<accession>A0ABW7G1X2</accession>
<dbReference type="SUPFAM" id="SSF56349">
    <property type="entry name" value="DNA breaking-rejoining enzymes"/>
    <property type="match status" value="1"/>
</dbReference>
<dbReference type="InterPro" id="IPR025166">
    <property type="entry name" value="Integrase_DNA_bind_dom"/>
</dbReference>
<evidence type="ECO:0000256" key="1">
    <source>
        <dbReference type="ARBA" id="ARBA00008857"/>
    </source>
</evidence>
<keyword evidence="4" id="KW-0233">DNA recombination</keyword>
<evidence type="ECO:0000256" key="2">
    <source>
        <dbReference type="ARBA" id="ARBA00022908"/>
    </source>
</evidence>
<feature type="domain" description="Core-binding (CB)" evidence="7">
    <location>
        <begin position="104"/>
        <end position="185"/>
    </location>
</feature>
<dbReference type="InterPro" id="IPR044068">
    <property type="entry name" value="CB"/>
</dbReference>
<dbReference type="RefSeq" id="WP_394486568.1">
    <property type="nucleotide sequence ID" value="NZ_JBIGIA010000002.1"/>
</dbReference>
<dbReference type="PROSITE" id="PS51898">
    <property type="entry name" value="TYR_RECOMBINASE"/>
    <property type="match status" value="1"/>
</dbReference>
<dbReference type="Proteomes" id="UP001606305">
    <property type="component" value="Unassembled WGS sequence"/>
</dbReference>
<dbReference type="Gene3D" id="1.10.443.10">
    <property type="entry name" value="Intergrase catalytic core"/>
    <property type="match status" value="1"/>
</dbReference>
<protein>
    <submittedName>
        <fullName evidence="8">Tyrosine-type recombinase/integrase</fullName>
    </submittedName>
</protein>
<gene>
    <name evidence="8" type="ORF">ACG00X_03520</name>
</gene>
<dbReference type="Pfam" id="PF22022">
    <property type="entry name" value="Phage_int_M"/>
    <property type="match status" value="1"/>
</dbReference>
<dbReference type="InterPro" id="IPR010998">
    <property type="entry name" value="Integrase_recombinase_N"/>
</dbReference>
<dbReference type="InterPro" id="IPR011010">
    <property type="entry name" value="DNA_brk_join_enz"/>
</dbReference>
<dbReference type="CDD" id="cd00801">
    <property type="entry name" value="INT_P4_C"/>
    <property type="match status" value="1"/>
</dbReference>
<dbReference type="Gene3D" id="3.30.160.390">
    <property type="entry name" value="Integrase, DNA-binding domain"/>
    <property type="match status" value="1"/>
</dbReference>
<dbReference type="Gene3D" id="1.10.150.130">
    <property type="match status" value="1"/>
</dbReference>
<dbReference type="InterPro" id="IPR038488">
    <property type="entry name" value="Integrase_DNA-bd_sf"/>
</dbReference>
<proteinExistence type="inferred from homology"/>
<evidence type="ECO:0000259" key="6">
    <source>
        <dbReference type="PROSITE" id="PS51898"/>
    </source>
</evidence>
<name>A0ABW7G1X2_9BURK</name>
<keyword evidence="9" id="KW-1185">Reference proteome</keyword>
<dbReference type="InterPro" id="IPR053876">
    <property type="entry name" value="Phage_int_M"/>
</dbReference>
<dbReference type="Pfam" id="PF00589">
    <property type="entry name" value="Phage_integrase"/>
    <property type="match status" value="1"/>
</dbReference>
<feature type="domain" description="Tyr recombinase" evidence="6">
    <location>
        <begin position="216"/>
        <end position="387"/>
    </location>
</feature>
<dbReference type="EMBL" id="JBIGIA010000002">
    <property type="protein sequence ID" value="MFG6455891.1"/>
    <property type="molecule type" value="Genomic_DNA"/>
</dbReference>
<dbReference type="Pfam" id="PF13356">
    <property type="entry name" value="Arm-DNA-bind_3"/>
    <property type="match status" value="1"/>
</dbReference>
<dbReference type="PANTHER" id="PTHR30629">
    <property type="entry name" value="PROPHAGE INTEGRASE"/>
    <property type="match status" value="1"/>
</dbReference>
<evidence type="ECO:0000259" key="7">
    <source>
        <dbReference type="PROSITE" id="PS51900"/>
    </source>
</evidence>
<organism evidence="8 9">
    <name type="scientific">Pelomonas nitida</name>
    <dbReference type="NCBI Taxonomy" id="3299027"/>
    <lineage>
        <taxon>Bacteria</taxon>
        <taxon>Pseudomonadati</taxon>
        <taxon>Pseudomonadota</taxon>
        <taxon>Betaproteobacteria</taxon>
        <taxon>Burkholderiales</taxon>
        <taxon>Sphaerotilaceae</taxon>
        <taxon>Roseateles</taxon>
    </lineage>
</organism>
<evidence type="ECO:0000256" key="3">
    <source>
        <dbReference type="ARBA" id="ARBA00023125"/>
    </source>
</evidence>
<evidence type="ECO:0000256" key="5">
    <source>
        <dbReference type="PROSITE-ProRule" id="PRU01248"/>
    </source>
</evidence>
<keyword evidence="2" id="KW-0229">DNA integration</keyword>
<dbReference type="PROSITE" id="PS51900">
    <property type="entry name" value="CB"/>
    <property type="match status" value="1"/>
</dbReference>
<evidence type="ECO:0000313" key="9">
    <source>
        <dbReference type="Proteomes" id="UP001606305"/>
    </source>
</evidence>
<dbReference type="InterPro" id="IPR050808">
    <property type="entry name" value="Phage_Integrase"/>
</dbReference>
<comment type="caution">
    <text evidence="8">The sequence shown here is derived from an EMBL/GenBank/DDBJ whole genome shotgun (WGS) entry which is preliminary data.</text>
</comment>
<evidence type="ECO:0000313" key="8">
    <source>
        <dbReference type="EMBL" id="MFG6455891.1"/>
    </source>
</evidence>
<dbReference type="InterPro" id="IPR002104">
    <property type="entry name" value="Integrase_catalytic"/>
</dbReference>